<dbReference type="PANTHER" id="PTHR43674">
    <property type="entry name" value="NITRILASE C965.09-RELATED"/>
    <property type="match status" value="1"/>
</dbReference>
<reference evidence="4 5" key="1">
    <citation type="submission" date="2018-01" db="EMBL/GenBank/DDBJ databases">
        <title>Draft genome sequence of Salinispora sp. 13K206.</title>
        <authorList>
            <person name="Sahin N."/>
            <person name="Saygin H."/>
            <person name="Ay H."/>
        </authorList>
    </citation>
    <scope>NUCLEOTIDE SEQUENCE [LARGE SCALE GENOMIC DNA]</scope>
    <source>
        <strain evidence="4 5">13K206</strain>
    </source>
</reference>
<sequence>MLVHRQPLVIAVAQPPIIAYDVVANAAEHAEAVRAAHARVVVFPELSLTGYELDAPAITEDDPRLAPIVKACAETGATALVGAPVQGEAGREHIAMLAVDGNGARVAYRKVHVHESEERFSPGDGPAVLDVDGWRLGLAICRDTRFAEHDAATAALGMDVYVASVLDHARDAHVPAERAQRVIADRGVWVATASFAGSTGGGFDQAAGGSAVWAPDGGVLAQAGPEAGKIVRATLRDLGGAPAPATSTAAPAGQITAATEDQSTGRT</sequence>
<dbReference type="OrthoDB" id="4532287at2"/>
<dbReference type="InterPro" id="IPR050345">
    <property type="entry name" value="Aliph_Amidase/BUP"/>
</dbReference>
<name>A0A2W2CPS1_9ACTN</name>
<dbReference type="CDD" id="cd07197">
    <property type="entry name" value="nitrilase"/>
    <property type="match status" value="1"/>
</dbReference>
<dbReference type="InterPro" id="IPR003010">
    <property type="entry name" value="C-N_Hydrolase"/>
</dbReference>
<feature type="compositionally biased region" description="Low complexity" evidence="2">
    <location>
        <begin position="240"/>
        <end position="253"/>
    </location>
</feature>
<evidence type="ECO:0000256" key="2">
    <source>
        <dbReference type="SAM" id="MobiDB-lite"/>
    </source>
</evidence>
<feature type="domain" description="CN hydrolase" evidence="3">
    <location>
        <begin position="8"/>
        <end position="237"/>
    </location>
</feature>
<feature type="compositionally biased region" description="Polar residues" evidence="2">
    <location>
        <begin position="256"/>
        <end position="267"/>
    </location>
</feature>
<dbReference type="GO" id="GO:0050126">
    <property type="term" value="F:N-carbamoylputrescine amidase activity"/>
    <property type="evidence" value="ECO:0007669"/>
    <property type="project" value="TreeGrafter"/>
</dbReference>
<keyword evidence="5" id="KW-1185">Reference proteome</keyword>
<gene>
    <name evidence="4" type="ORF">C1I99_06865</name>
</gene>
<organism evidence="4 5">
    <name type="scientific">Micromonospora deserti</name>
    <dbReference type="NCBI Taxonomy" id="2070366"/>
    <lineage>
        <taxon>Bacteria</taxon>
        <taxon>Bacillati</taxon>
        <taxon>Actinomycetota</taxon>
        <taxon>Actinomycetes</taxon>
        <taxon>Micromonosporales</taxon>
        <taxon>Micromonosporaceae</taxon>
        <taxon>Micromonospora</taxon>
    </lineage>
</organism>
<evidence type="ECO:0000313" key="4">
    <source>
        <dbReference type="EMBL" id="PZG01522.1"/>
    </source>
</evidence>
<dbReference type="InterPro" id="IPR036526">
    <property type="entry name" value="C-N_Hydrolase_sf"/>
</dbReference>
<accession>A0A2W2CPS1</accession>
<comment type="caution">
    <text evidence="4">The sequence shown here is derived from an EMBL/GenBank/DDBJ whole genome shotgun (WGS) entry which is preliminary data.</text>
</comment>
<proteinExistence type="predicted"/>
<dbReference type="PROSITE" id="PS50263">
    <property type="entry name" value="CN_HYDROLASE"/>
    <property type="match status" value="1"/>
</dbReference>
<protein>
    <submittedName>
        <fullName evidence="4">Carbon-nitrogen hydrolase family protein</fullName>
    </submittedName>
</protein>
<feature type="region of interest" description="Disordered" evidence="2">
    <location>
        <begin position="240"/>
        <end position="267"/>
    </location>
</feature>
<dbReference type="SUPFAM" id="SSF56317">
    <property type="entry name" value="Carbon-nitrogen hydrolase"/>
    <property type="match status" value="1"/>
</dbReference>
<dbReference type="Gene3D" id="3.60.110.10">
    <property type="entry name" value="Carbon-nitrogen hydrolase"/>
    <property type="match status" value="1"/>
</dbReference>
<dbReference type="EMBL" id="POUB01000027">
    <property type="protein sequence ID" value="PZG01522.1"/>
    <property type="molecule type" value="Genomic_DNA"/>
</dbReference>
<keyword evidence="1 4" id="KW-0378">Hydrolase</keyword>
<evidence type="ECO:0000259" key="3">
    <source>
        <dbReference type="PROSITE" id="PS50263"/>
    </source>
</evidence>
<evidence type="ECO:0000313" key="5">
    <source>
        <dbReference type="Proteomes" id="UP000248749"/>
    </source>
</evidence>
<dbReference type="AlphaFoldDB" id="A0A2W2CPS1"/>
<evidence type="ECO:0000256" key="1">
    <source>
        <dbReference type="ARBA" id="ARBA00022801"/>
    </source>
</evidence>
<dbReference type="PANTHER" id="PTHR43674:SF2">
    <property type="entry name" value="BETA-UREIDOPROPIONASE"/>
    <property type="match status" value="1"/>
</dbReference>
<dbReference type="GO" id="GO:0033388">
    <property type="term" value="P:putrescine biosynthetic process from arginine"/>
    <property type="evidence" value="ECO:0007669"/>
    <property type="project" value="TreeGrafter"/>
</dbReference>
<dbReference type="Pfam" id="PF00795">
    <property type="entry name" value="CN_hydrolase"/>
    <property type="match status" value="1"/>
</dbReference>
<dbReference type="Proteomes" id="UP000248749">
    <property type="component" value="Unassembled WGS sequence"/>
</dbReference>